<evidence type="ECO:0000256" key="4">
    <source>
        <dbReference type="ARBA" id="ARBA00022676"/>
    </source>
</evidence>
<feature type="transmembrane region" description="Helical" evidence="12">
    <location>
        <begin position="200"/>
        <end position="228"/>
    </location>
</feature>
<feature type="transmembrane region" description="Helical" evidence="12">
    <location>
        <begin position="167"/>
        <end position="185"/>
    </location>
</feature>
<dbReference type="STRING" id="1296120.A0A1B9GQU1"/>
<evidence type="ECO:0000313" key="14">
    <source>
        <dbReference type="Proteomes" id="UP000092666"/>
    </source>
</evidence>
<dbReference type="UniPathway" id="UPA00378"/>
<dbReference type="PANTHER" id="PTHR22760:SF1">
    <property type="entry name" value="DOL-P-MAN:MAN(7)GLCNAC(2)-PP-DOL ALPHA-1,6-MANNOSYLTRANSFERASE"/>
    <property type="match status" value="1"/>
</dbReference>
<keyword evidence="5" id="KW-0808">Transferase</keyword>
<dbReference type="InterPro" id="IPR005599">
    <property type="entry name" value="GPI_mannosylTrfase"/>
</dbReference>
<dbReference type="OrthoDB" id="19039at2759"/>
<organism evidence="13 14">
    <name type="scientific">Kwoniella heveanensis BCC8398</name>
    <dbReference type="NCBI Taxonomy" id="1296120"/>
    <lineage>
        <taxon>Eukaryota</taxon>
        <taxon>Fungi</taxon>
        <taxon>Dikarya</taxon>
        <taxon>Basidiomycota</taxon>
        <taxon>Agaricomycotina</taxon>
        <taxon>Tremellomycetes</taxon>
        <taxon>Tremellales</taxon>
        <taxon>Cryptococcaceae</taxon>
        <taxon>Kwoniella</taxon>
    </lineage>
</organism>
<sequence>MKSTPPSFARVRRKLLNTLPNLAPFVVTFAHVLLSPYTKVEESFTLHAVHDVLAYGLDLGGEGGKLALWDHVTFPGAVPRSFLPPIILGLVTYPFVAAGVALGWIQTKLQVQILVRLILAAAFSHSFNHLSKTLRTRYGPAVRIWFILLSLSSFHIPYYAGRTLPNFMALPGVILSISLLLRAGTRTGPPAVSIRRTRNAIILLTSLATIVRLEIALFLLPVTLSLVLAKRATVSQVIRWGMIGGFGSLAVSAPLDYTLWKPTIPHPSLPTFTSPLQILWPELSALHYNALQGHSAEWGIMSKHYYFTNSLPKLLVGSLPLVALGLGVWALSTLGIKVAFAGREGVKVPEGVGETLRLFGLGVLGLIGAMSCIGHKASHAEWRFIIYSLPVFHLVASITAASLWSFPWTQARFRSQLRKLTKLGLLGLLALNFAVTGVMTFLSVDNYPGGEVWKVLESIPQAQDRLITIHFPSYPLQTGATLFTFLHERPRQGLTSPVTATSGASTISSPWAYPAFPPPLEPRWIYSKSESEEYSTPNGLWNSDVDYVVTGNWAEYGIIEGDDEASGSAADRRRWRLVGEVHGLDGVSRGGKYGVEIRWARKLAILGRVG</sequence>
<accession>A0A1B9GQU1</accession>
<keyword evidence="6 12" id="KW-0812">Transmembrane</keyword>
<gene>
    <name evidence="13" type="ORF">I316_05080</name>
</gene>
<reference evidence="14" key="2">
    <citation type="submission" date="2013-12" db="EMBL/GenBank/DDBJ databases">
        <title>Evolution of pathogenesis and genome organization in the Tremellales.</title>
        <authorList>
            <person name="Cuomo C."/>
            <person name="Litvintseva A."/>
            <person name="Heitman J."/>
            <person name="Chen Y."/>
            <person name="Sun S."/>
            <person name="Springer D."/>
            <person name="Dromer F."/>
            <person name="Young S."/>
            <person name="Zeng Q."/>
            <person name="Chapman S."/>
            <person name="Gujja S."/>
            <person name="Saif S."/>
            <person name="Birren B."/>
        </authorList>
    </citation>
    <scope>NUCLEOTIDE SEQUENCE [LARGE SCALE GENOMIC DNA]</scope>
    <source>
        <strain evidence="14">BCC8398</strain>
    </source>
</reference>
<feature type="transmembrane region" description="Helical" evidence="12">
    <location>
        <begin position="21"/>
        <end position="38"/>
    </location>
</feature>
<keyword evidence="8 12" id="KW-1133">Transmembrane helix</keyword>
<feature type="transmembrane region" description="Helical" evidence="12">
    <location>
        <begin position="142"/>
        <end position="160"/>
    </location>
</feature>
<feature type="transmembrane region" description="Helical" evidence="12">
    <location>
        <begin position="82"/>
        <end position="106"/>
    </location>
</feature>
<evidence type="ECO:0000256" key="10">
    <source>
        <dbReference type="ARBA" id="ARBA00044721"/>
    </source>
</evidence>
<comment type="pathway">
    <text evidence="2">Protein modification; protein glycosylation.</text>
</comment>
<dbReference type="PANTHER" id="PTHR22760">
    <property type="entry name" value="GLYCOSYLTRANSFERASE"/>
    <property type="match status" value="1"/>
</dbReference>
<dbReference type="Proteomes" id="UP000092666">
    <property type="component" value="Unassembled WGS sequence"/>
</dbReference>
<keyword evidence="14" id="KW-1185">Reference proteome</keyword>
<dbReference type="GO" id="GO:0006487">
    <property type="term" value="P:protein N-linked glycosylation"/>
    <property type="evidence" value="ECO:0007669"/>
    <property type="project" value="TreeGrafter"/>
</dbReference>
<dbReference type="GO" id="GO:0005789">
    <property type="term" value="C:endoplasmic reticulum membrane"/>
    <property type="evidence" value="ECO:0007669"/>
    <property type="project" value="UniProtKB-SubCell"/>
</dbReference>
<evidence type="ECO:0000256" key="1">
    <source>
        <dbReference type="ARBA" id="ARBA00004477"/>
    </source>
</evidence>
<evidence type="ECO:0000256" key="12">
    <source>
        <dbReference type="RuleBase" id="RU363075"/>
    </source>
</evidence>
<proteinExistence type="inferred from homology"/>
<dbReference type="EC" id="2.4.1.-" evidence="12"/>
<comment type="function">
    <text evidence="10">Mannosyltransferase that operates in the biosynthetic pathway of dolichol-linked oligosaccharides, the glycan precursors employed in protein asparagine (N)-glycosylation. The assembly of dolichol-linked oligosaccharides begins on the cytosolic side of the endoplasmic reticulum membrane and finishes in its lumen. The sequential addition of sugars to dolichol pyrophosphate produces dolichol-linked oligosaccharides containing fourteen sugars, including two GlcNAcs, nine mannoses and three glucoses. Once assembled, the oligosaccharide is transferred from the lipid to nascent proteins by oligosaccharyltransferases. In the lumen of the endoplasmic reticulum, adds the eighth mannose residue in an alpha-1,6 linkage onto Man(7)GlcNAc(2)-PP-dolichol to produce Man(8)GlcNAc(2)-PP-dolichol.</text>
</comment>
<feature type="transmembrane region" description="Helical" evidence="12">
    <location>
        <begin position="356"/>
        <end position="378"/>
    </location>
</feature>
<evidence type="ECO:0000256" key="3">
    <source>
        <dbReference type="ARBA" id="ARBA00007063"/>
    </source>
</evidence>
<feature type="transmembrane region" description="Helical" evidence="12">
    <location>
        <begin position="314"/>
        <end position="336"/>
    </location>
</feature>
<evidence type="ECO:0000256" key="11">
    <source>
        <dbReference type="ARBA" id="ARBA00048899"/>
    </source>
</evidence>
<dbReference type="Pfam" id="PF03901">
    <property type="entry name" value="Glyco_transf_22"/>
    <property type="match status" value="1"/>
</dbReference>
<dbReference type="EMBL" id="KV700126">
    <property type="protein sequence ID" value="OCF33338.1"/>
    <property type="molecule type" value="Genomic_DNA"/>
</dbReference>
<evidence type="ECO:0000256" key="7">
    <source>
        <dbReference type="ARBA" id="ARBA00022824"/>
    </source>
</evidence>
<comment type="catalytic activity">
    <reaction evidence="11">
        <text>an alpha-D-Man-(1-&gt;2)-alpha-D-Man-(1-&gt;2)-alpha-D-Man-(1-&gt;3)-[alpha-D-Man-(1-&gt;2)-alpha-D-Man-(1-&gt;3)-alpha-D-Man-(1-&gt;6)]-beta-D-Man-(1-&gt;4)-beta-D-GlcNAc-(1-&gt;4)-alpha-D-GlcNAc-diphospho-di-trans,poly-cis-dolichol + a di-trans,poly-cis-dolichyl beta-D-mannosyl phosphate = an alpha-D-Man-(1-&gt;2)-alpha-D-Man-(1-&gt;2)-alpha-D-Man-(1-&gt;3)-[alpha-D-Man-(1-&gt;2)-alpha-D-Man-(1-&gt;3)-[alpha-D-Man-(1-&gt;6)]-alpha-D-Man-(1-&gt;6)]-beta-D-Man-(1-&gt;4)-beta-D-GlcNAc-(1-&gt;4)-alpha-D-GlcNAc-diphospho-di-trans,poly-cis-dolichol + a di-trans,poly-cis-dolichyl phosphate + H(+)</text>
        <dbReference type="Rhea" id="RHEA:29535"/>
        <dbReference type="Rhea" id="RHEA-COMP:19498"/>
        <dbReference type="Rhea" id="RHEA-COMP:19501"/>
        <dbReference type="Rhea" id="RHEA-COMP:19518"/>
        <dbReference type="Rhea" id="RHEA-COMP:19519"/>
        <dbReference type="ChEBI" id="CHEBI:15378"/>
        <dbReference type="ChEBI" id="CHEBI:57683"/>
        <dbReference type="ChEBI" id="CHEBI:58211"/>
        <dbReference type="ChEBI" id="CHEBI:132517"/>
        <dbReference type="ChEBI" id="CHEBI:132519"/>
        <dbReference type="EC" id="2.4.1.260"/>
    </reaction>
    <physiologicalReaction direction="left-to-right" evidence="11">
        <dbReference type="Rhea" id="RHEA:29536"/>
    </physiologicalReaction>
</comment>
<keyword evidence="4 12" id="KW-0328">Glycosyltransferase</keyword>
<evidence type="ECO:0000256" key="6">
    <source>
        <dbReference type="ARBA" id="ARBA00022692"/>
    </source>
</evidence>
<evidence type="ECO:0000256" key="2">
    <source>
        <dbReference type="ARBA" id="ARBA00004922"/>
    </source>
</evidence>
<evidence type="ECO:0000256" key="5">
    <source>
        <dbReference type="ARBA" id="ARBA00022679"/>
    </source>
</evidence>
<feature type="transmembrane region" description="Helical" evidence="12">
    <location>
        <begin position="425"/>
        <end position="444"/>
    </location>
</feature>
<keyword evidence="7 12" id="KW-0256">Endoplasmic reticulum</keyword>
<dbReference type="AlphaFoldDB" id="A0A1B9GQU1"/>
<protein>
    <recommendedName>
        <fullName evidence="12">Mannosyltransferase</fullName>
        <ecNumber evidence="12">2.4.1.-</ecNumber>
    </recommendedName>
</protein>
<comment type="subcellular location">
    <subcellularLocation>
        <location evidence="1 12">Endoplasmic reticulum membrane</location>
        <topology evidence="1 12">Multi-pass membrane protein</topology>
    </subcellularLocation>
</comment>
<keyword evidence="9 12" id="KW-0472">Membrane</keyword>
<evidence type="ECO:0000256" key="8">
    <source>
        <dbReference type="ARBA" id="ARBA00022989"/>
    </source>
</evidence>
<feature type="transmembrane region" description="Helical" evidence="12">
    <location>
        <begin position="384"/>
        <end position="404"/>
    </location>
</feature>
<evidence type="ECO:0000313" key="13">
    <source>
        <dbReference type="EMBL" id="OCF33338.1"/>
    </source>
</evidence>
<reference evidence="13 14" key="1">
    <citation type="submission" date="2013-07" db="EMBL/GenBank/DDBJ databases">
        <title>The Genome Sequence of Cryptococcus heveanensis BCC8398.</title>
        <authorList>
            <consortium name="The Broad Institute Genome Sequencing Platform"/>
            <person name="Cuomo C."/>
            <person name="Litvintseva A."/>
            <person name="Chen Y."/>
            <person name="Heitman J."/>
            <person name="Sun S."/>
            <person name="Springer D."/>
            <person name="Dromer F."/>
            <person name="Young S.K."/>
            <person name="Zeng Q."/>
            <person name="Gargeya S."/>
            <person name="Fitzgerald M."/>
            <person name="Abouelleil A."/>
            <person name="Alvarado L."/>
            <person name="Berlin A.M."/>
            <person name="Chapman S.B."/>
            <person name="Dewar J."/>
            <person name="Goldberg J."/>
            <person name="Griggs A."/>
            <person name="Gujja S."/>
            <person name="Hansen M."/>
            <person name="Howarth C."/>
            <person name="Imamovic A."/>
            <person name="Larimer J."/>
            <person name="McCowan C."/>
            <person name="Murphy C."/>
            <person name="Pearson M."/>
            <person name="Priest M."/>
            <person name="Roberts A."/>
            <person name="Saif S."/>
            <person name="Shea T."/>
            <person name="Sykes S."/>
            <person name="Wortman J."/>
            <person name="Nusbaum C."/>
            <person name="Birren B."/>
        </authorList>
    </citation>
    <scope>NUCLEOTIDE SEQUENCE [LARGE SCALE GENOMIC DNA]</scope>
    <source>
        <strain evidence="13 14">BCC8398</strain>
    </source>
</reference>
<name>A0A1B9GQU1_9TREE</name>
<evidence type="ECO:0000256" key="9">
    <source>
        <dbReference type="ARBA" id="ARBA00023136"/>
    </source>
</evidence>
<dbReference type="GO" id="GO:0052917">
    <property type="term" value="F:dol-P-Man:Man(7)GlcNAc(2)-PP-Dol alpha-1,6-mannosyltransferase activity"/>
    <property type="evidence" value="ECO:0007669"/>
    <property type="project" value="UniProtKB-EC"/>
</dbReference>
<comment type="similarity">
    <text evidence="3 12">Belongs to the glycosyltransferase 22 family.</text>
</comment>